<keyword evidence="9 14" id="KW-0175">Coiled coil</keyword>
<dbReference type="Pfam" id="PF18199">
    <property type="entry name" value="Dynein_C"/>
    <property type="match status" value="1"/>
</dbReference>
<organism evidence="22 23">
    <name type="scientific">Bugula neritina</name>
    <name type="common">Brown bryozoan</name>
    <name type="synonym">Sertularia neritina</name>
    <dbReference type="NCBI Taxonomy" id="10212"/>
    <lineage>
        <taxon>Eukaryota</taxon>
        <taxon>Metazoa</taxon>
        <taxon>Spiralia</taxon>
        <taxon>Lophotrochozoa</taxon>
        <taxon>Bryozoa</taxon>
        <taxon>Gymnolaemata</taxon>
        <taxon>Cheilostomatida</taxon>
        <taxon>Flustrina</taxon>
        <taxon>Buguloidea</taxon>
        <taxon>Bugulidae</taxon>
        <taxon>Bugula</taxon>
    </lineage>
</organism>
<evidence type="ECO:0000256" key="9">
    <source>
        <dbReference type="ARBA" id="ARBA00023054"/>
    </source>
</evidence>
<evidence type="ECO:0000256" key="8">
    <source>
        <dbReference type="ARBA" id="ARBA00023017"/>
    </source>
</evidence>
<feature type="domain" description="Dynein heavy chain C-terminal" evidence="21">
    <location>
        <begin position="1438"/>
        <end position="1855"/>
    </location>
</feature>
<dbReference type="OrthoDB" id="424310at2759"/>
<sequence>MTHETRSRSSSLAQAEEFLEDINCILNSGEVPGLFDSEEMDSIIMEVKQMASDQGVPDNRIAVFQFFIDRLKRNLHIVLTMSPAGHTFRQRCRMNPSLISCCTIDWYDEWSEEAMLVVANIYLPRNLFSLEATVSPDEVKDTVSQICVSIHKSVEAEAQRFWEEIRRRYYTTPSSYLEFIKVYSNMLAKNNANFQKNRQRLINGLAKLSEANSLVGVMQDELVSIGPKIEEKAKETELLMEQLVKDQEAVDQVKQIVEKEEAIMKQETDIVENYAKECERDLAEVIPALETAITALDSLNQADIGEIKVYLNPPYLVKKIITTVQILLGETKPDWASAKVMLADPQFLSRLINIDKDHIPEKVFKRLKEYTSDPDFVPERVKQVANSCKSICQWVLALEHYHDVFKMVKPKQKRVDEAKEALRLAQANLHKKQTSLKKIMDHLALIQNQYQDSVNQRETLKERKKTTALRLERASVLTNALADEKVRWADLVDELDLKVSGIVGDTLLSAASVSYYGAFTTKYRNSMVAKWREECQLKSLNLSDGYDFLKDMVAQNQVLHWHTEGLPQDTHSVENAITIKNSFKWPLLIDPQGQALHWISETEGTNLLVVQADDPNYMRSMERAIRVGQPIALTKVTEELDPSLRPILLKDTFTRGGHEIIRLGDTEIEYNQNFRLFLITPMSNPHYLPAVCIEVTLINFTVNFDGLQEQLLSSVVKQENPQLESKRSGLLESIANDKGMLKNLEDKTLDLLQKSEGHILDDEDLIATLQQSKTMSVEIGGRIELSEQNEKDMNNMRKRYLPVATRGAVLYFVLAELSNINYMYQWSLPWFMSTFTSCIDPTKLLEQSSAEHETFSPSLSGVLRPGARLSPDISSTMFEVAAGTPQTSELKASIDRKRSSVVPPGQGRRRQSTQQRMTSESMSPAQLHTYMTLMINGLTWQVYRVVSMALFSRHQLVFSFLLTANIMKAKENFPDDGPVLANMLDEEVLQHYDGLSAMQRLDLTSRQGAAPQRPAWVKDSMWRLCQHLEAVLPVFSGISRSLRNNHAQWNIFKSSADVYSLMSTPWVASDHHVEASLDSDGDEVVFTWENLKPFNRIMLIKVLRPDAITSSMRTFIEQQLGEKYAKAPHYEIREVFNEVNAKTPLIFLLSTGSDPTGQILKFARDVRGSTLHLDMVSLGRGQGPKAEEFINKAQILKGRWVFLQNCHLAASWMPRLKTIVSNFSKPQSDVDPQFRLFLSSKPEDDFPVSILQTGIKVAVDAPQGIKSSLLRSIQAGSFEKFYNSHTENTTMKNLLYGLCLFNSVIHERKKYGALGWNIPYEFNDSDLEVAMLQLSLLIGKGDEVPWKALHYLTGDITYGGRVTDDWDRRCLHALLSRFYSSSALQDDYMYSNDKLYSRLPAAFTFADVKRHVDNELPSVDSPSLFGMTEDAEMTYMENQAKSIMQTILSVQPNFSTHLTTGTAVKTSDEVVLEACDDMLRNVPEVVEDEEAIMNPPSSSSGAQAPKRVFTFQSLMRADPATKVLHKRSKELELPGFLNQRIYQSALVTFLRQEVDRMNRLLETIFKSLTLLHSAVKGEIIMSEELEDVYQSILEQRIPSLWKKVAYESMKPLGAWVSDLCQRVDYLARWCHQVSMYVEIEYKRFMFSTHPNKDGKGKEAVGPAAMDNSYMYKYEHPRSYWLPAFFFPQGFLTAVLQNHARQHTISIDSLHFEFDVQPNPSIDQESQLQDTKFQLNVTDLGFHGPVNSGDGILVFGLYLDGARWDTEQGCLQDSRPSHRFSRLPELVLRPSKGDSESSTLMTASVDNCYGCPLYRTSARAGTLSSTGHSTNYVTAIQLPSTQPSDFWVSRGVALLCQLDEV</sequence>
<keyword evidence="23" id="KW-1185">Reference proteome</keyword>
<comment type="similarity">
    <text evidence="2">Belongs to the dynein heavy chain family.</text>
</comment>
<dbReference type="Gene3D" id="1.10.8.720">
    <property type="entry name" value="Region D6 of dynein motor"/>
    <property type="match status" value="1"/>
</dbReference>
<keyword evidence="11" id="KW-0505">Motor protein</keyword>
<proteinExistence type="inferred from homology"/>
<dbReference type="Pfam" id="PF12777">
    <property type="entry name" value="MT"/>
    <property type="match status" value="1"/>
</dbReference>
<evidence type="ECO:0000256" key="11">
    <source>
        <dbReference type="ARBA" id="ARBA00023175"/>
    </source>
</evidence>
<dbReference type="GO" id="GO:0007018">
    <property type="term" value="P:microtubule-based movement"/>
    <property type="evidence" value="ECO:0007669"/>
    <property type="project" value="InterPro"/>
</dbReference>
<dbReference type="InterPro" id="IPR027417">
    <property type="entry name" value="P-loop_NTPase"/>
</dbReference>
<dbReference type="GO" id="GO:0005874">
    <property type="term" value="C:microtubule"/>
    <property type="evidence" value="ECO:0007669"/>
    <property type="project" value="UniProtKB-KW"/>
</dbReference>
<feature type="domain" description="Dynein heavy chain AAA lid" evidence="20">
    <location>
        <begin position="1292"/>
        <end position="1431"/>
    </location>
</feature>
<dbReference type="FunFam" id="1.10.8.720:FF:000001">
    <property type="entry name" value="dynein heavy chain 7, axonemal"/>
    <property type="match status" value="1"/>
</dbReference>
<dbReference type="PANTHER" id="PTHR22878:SF69">
    <property type="entry name" value="DYNEIN HEAVY CHAIN"/>
    <property type="match status" value="1"/>
</dbReference>
<evidence type="ECO:0000259" key="19">
    <source>
        <dbReference type="Pfam" id="PF12781"/>
    </source>
</evidence>
<keyword evidence="4" id="KW-0493">Microtubule</keyword>
<keyword evidence="7" id="KW-0067">ATP-binding</keyword>
<reference evidence="22" key="1">
    <citation type="submission" date="2020-06" db="EMBL/GenBank/DDBJ databases">
        <title>Draft genome of Bugula neritina, a colonial animal packing powerful symbionts and potential medicines.</title>
        <authorList>
            <person name="Rayko M."/>
        </authorList>
    </citation>
    <scope>NUCLEOTIDE SEQUENCE [LARGE SCALE GENOMIC DNA]</scope>
    <source>
        <strain evidence="22">Kwan_BN1</strain>
    </source>
</reference>
<gene>
    <name evidence="22" type="ORF">EB796_018669</name>
</gene>
<name>A0A7J7JAM6_BUGNE</name>
<keyword evidence="10" id="KW-0969">Cilium</keyword>
<dbReference type="Gene3D" id="6.10.140.1060">
    <property type="match status" value="1"/>
</dbReference>
<evidence type="ECO:0000256" key="1">
    <source>
        <dbReference type="ARBA" id="ARBA00004430"/>
    </source>
</evidence>
<dbReference type="Gene3D" id="1.20.920.20">
    <property type="match status" value="1"/>
</dbReference>
<evidence type="ECO:0000256" key="14">
    <source>
        <dbReference type="SAM" id="Coils"/>
    </source>
</evidence>
<evidence type="ECO:0000256" key="15">
    <source>
        <dbReference type="SAM" id="MobiDB-lite"/>
    </source>
</evidence>
<dbReference type="FunFam" id="1.20.920.20:FF:000006">
    <property type="entry name" value="Dynein, axonemal, heavy chain 6"/>
    <property type="match status" value="1"/>
</dbReference>
<evidence type="ECO:0000256" key="10">
    <source>
        <dbReference type="ARBA" id="ARBA00023069"/>
    </source>
</evidence>
<evidence type="ECO:0000256" key="2">
    <source>
        <dbReference type="ARBA" id="ARBA00008887"/>
    </source>
</evidence>
<dbReference type="GO" id="GO:0051959">
    <property type="term" value="F:dynein light intermediate chain binding"/>
    <property type="evidence" value="ECO:0007669"/>
    <property type="project" value="InterPro"/>
</dbReference>
<dbReference type="InterPro" id="IPR024317">
    <property type="entry name" value="Dynein_heavy_chain_D4_dom"/>
</dbReference>
<dbReference type="Pfam" id="PF18198">
    <property type="entry name" value="AAA_lid_11"/>
    <property type="match status" value="1"/>
</dbReference>
<evidence type="ECO:0000259" key="20">
    <source>
        <dbReference type="Pfam" id="PF18198"/>
    </source>
</evidence>
<dbReference type="Gene3D" id="3.10.490.20">
    <property type="match status" value="1"/>
</dbReference>
<dbReference type="InterPro" id="IPR026983">
    <property type="entry name" value="DHC"/>
</dbReference>
<dbReference type="FunFam" id="3.10.490.20:FF:000005">
    <property type="entry name" value="Dynein axonemal heavy chain 6"/>
    <property type="match status" value="1"/>
</dbReference>
<dbReference type="GO" id="GO:0005524">
    <property type="term" value="F:ATP binding"/>
    <property type="evidence" value="ECO:0007669"/>
    <property type="project" value="UniProtKB-KW"/>
</dbReference>
<comment type="subcellular location">
    <subcellularLocation>
        <location evidence="1">Cytoplasm</location>
        <location evidence="1">Cytoskeleton</location>
        <location evidence="1">Cilium axoneme</location>
    </subcellularLocation>
</comment>
<dbReference type="GO" id="GO:0005930">
    <property type="term" value="C:axoneme"/>
    <property type="evidence" value="ECO:0007669"/>
    <property type="project" value="UniProtKB-SubCell"/>
</dbReference>
<evidence type="ECO:0000256" key="12">
    <source>
        <dbReference type="ARBA" id="ARBA00023212"/>
    </source>
</evidence>
<dbReference type="InterPro" id="IPR043160">
    <property type="entry name" value="Dynein_C_barrel"/>
</dbReference>
<evidence type="ECO:0000259" key="17">
    <source>
        <dbReference type="Pfam" id="PF12777"/>
    </source>
</evidence>
<evidence type="ECO:0000313" key="23">
    <source>
        <dbReference type="Proteomes" id="UP000593567"/>
    </source>
</evidence>
<dbReference type="InterPro" id="IPR042219">
    <property type="entry name" value="AAA_lid_11_sf"/>
</dbReference>
<dbReference type="PANTHER" id="PTHR22878">
    <property type="entry name" value="DYNEIN HEAVY CHAIN 6, AXONEMAL-LIKE-RELATED"/>
    <property type="match status" value="1"/>
</dbReference>
<dbReference type="GO" id="GO:0045505">
    <property type="term" value="F:dynein intermediate chain binding"/>
    <property type="evidence" value="ECO:0007669"/>
    <property type="project" value="InterPro"/>
</dbReference>
<feature type="domain" description="Dynein heavy chain AAA module D4" evidence="18">
    <location>
        <begin position="15"/>
        <end position="186"/>
    </location>
</feature>
<feature type="compositionally biased region" description="Low complexity" evidence="15">
    <location>
        <begin position="912"/>
        <end position="922"/>
    </location>
</feature>
<feature type="domain" description="Dynein heavy chain region D6 P-loop" evidence="16">
    <location>
        <begin position="1141"/>
        <end position="1257"/>
    </location>
</feature>
<keyword evidence="8" id="KW-0243">Dynein</keyword>
<evidence type="ECO:0000256" key="4">
    <source>
        <dbReference type="ARBA" id="ARBA00022701"/>
    </source>
</evidence>
<dbReference type="EMBL" id="VXIV02002771">
    <property type="protein sequence ID" value="KAF6023027.1"/>
    <property type="molecule type" value="Genomic_DNA"/>
</dbReference>
<comment type="caution">
    <text evidence="22">The sequence shown here is derived from an EMBL/GenBank/DDBJ whole genome shotgun (WGS) entry which is preliminary data.</text>
</comment>
<keyword evidence="5" id="KW-0677">Repeat</keyword>
<dbReference type="InterPro" id="IPR004273">
    <property type="entry name" value="Dynein_heavy_D6_P-loop"/>
</dbReference>
<evidence type="ECO:0000256" key="3">
    <source>
        <dbReference type="ARBA" id="ARBA00022490"/>
    </source>
</evidence>
<dbReference type="Pfam" id="PF12780">
    <property type="entry name" value="AAA_8"/>
    <property type="match status" value="1"/>
</dbReference>
<dbReference type="Proteomes" id="UP000593567">
    <property type="component" value="Unassembled WGS sequence"/>
</dbReference>
<keyword evidence="13" id="KW-0966">Cell projection</keyword>
<evidence type="ECO:0000256" key="13">
    <source>
        <dbReference type="ARBA" id="ARBA00023273"/>
    </source>
</evidence>
<evidence type="ECO:0000259" key="18">
    <source>
        <dbReference type="Pfam" id="PF12780"/>
    </source>
</evidence>
<protein>
    <submittedName>
        <fullName evidence="22">DNAH14</fullName>
    </submittedName>
</protein>
<evidence type="ECO:0000259" key="16">
    <source>
        <dbReference type="Pfam" id="PF03028"/>
    </source>
</evidence>
<dbReference type="FunFam" id="3.40.50.300:FF:000362">
    <property type="entry name" value="Dynein, axonemal, heavy chain 6"/>
    <property type="match status" value="1"/>
</dbReference>
<dbReference type="InterPro" id="IPR024743">
    <property type="entry name" value="Dynein_HC_stalk"/>
</dbReference>
<evidence type="ECO:0000256" key="7">
    <source>
        <dbReference type="ARBA" id="ARBA00022840"/>
    </source>
</evidence>
<dbReference type="FunFam" id="3.40.50.300:FF:000049">
    <property type="entry name" value="Dynein, axonemal, heavy chain 5"/>
    <property type="match status" value="1"/>
</dbReference>
<keyword evidence="3" id="KW-0963">Cytoplasm</keyword>
<dbReference type="Pfam" id="PF12781">
    <property type="entry name" value="AAA_9"/>
    <property type="match status" value="1"/>
</dbReference>
<dbReference type="InterPro" id="IPR041228">
    <property type="entry name" value="Dynein_C"/>
</dbReference>
<evidence type="ECO:0000259" key="21">
    <source>
        <dbReference type="Pfam" id="PF18199"/>
    </source>
</evidence>
<keyword evidence="12" id="KW-0206">Cytoskeleton</keyword>
<feature type="coiled-coil region" evidence="14">
    <location>
        <begin position="415"/>
        <end position="463"/>
    </location>
</feature>
<dbReference type="Gene3D" id="3.40.50.300">
    <property type="entry name" value="P-loop containing nucleotide triphosphate hydrolases"/>
    <property type="match status" value="3"/>
</dbReference>
<dbReference type="Gene3D" id="1.20.1270.280">
    <property type="match status" value="1"/>
</dbReference>
<feature type="domain" description="Dynein heavy chain ATP-binding dynein motor region" evidence="19">
    <location>
        <begin position="560"/>
        <end position="779"/>
    </location>
</feature>
<evidence type="ECO:0000256" key="5">
    <source>
        <dbReference type="ARBA" id="ARBA00022737"/>
    </source>
</evidence>
<evidence type="ECO:0000256" key="6">
    <source>
        <dbReference type="ARBA" id="ARBA00022741"/>
    </source>
</evidence>
<accession>A0A7J7JAM6</accession>
<dbReference type="GO" id="GO:0008569">
    <property type="term" value="F:minus-end-directed microtubule motor activity"/>
    <property type="evidence" value="ECO:0007669"/>
    <property type="project" value="InterPro"/>
</dbReference>
<dbReference type="InterPro" id="IPR041658">
    <property type="entry name" value="AAA_lid_11"/>
</dbReference>
<evidence type="ECO:0000313" key="22">
    <source>
        <dbReference type="EMBL" id="KAF6023027.1"/>
    </source>
</evidence>
<dbReference type="Gene3D" id="1.10.8.1220">
    <property type="match status" value="1"/>
</dbReference>
<dbReference type="InterPro" id="IPR035706">
    <property type="entry name" value="AAA_9"/>
</dbReference>
<feature type="region of interest" description="Disordered" evidence="15">
    <location>
        <begin position="884"/>
        <end position="922"/>
    </location>
</feature>
<keyword evidence="6" id="KW-0547">Nucleotide-binding</keyword>
<dbReference type="Pfam" id="PF03028">
    <property type="entry name" value="Dynein_heavy"/>
    <property type="match status" value="1"/>
</dbReference>
<feature type="domain" description="Dynein heavy chain coiled coil stalk" evidence="17">
    <location>
        <begin position="200"/>
        <end position="530"/>
    </location>
</feature>
<dbReference type="GO" id="GO:0030286">
    <property type="term" value="C:dynein complex"/>
    <property type="evidence" value="ECO:0007669"/>
    <property type="project" value="UniProtKB-KW"/>
</dbReference>